<organism evidence="2 3">
    <name type="scientific">Saccharothrix saharensis</name>
    <dbReference type="NCBI Taxonomy" id="571190"/>
    <lineage>
        <taxon>Bacteria</taxon>
        <taxon>Bacillati</taxon>
        <taxon>Actinomycetota</taxon>
        <taxon>Actinomycetes</taxon>
        <taxon>Pseudonocardiales</taxon>
        <taxon>Pseudonocardiaceae</taxon>
        <taxon>Saccharothrix</taxon>
    </lineage>
</organism>
<dbReference type="InterPro" id="IPR000182">
    <property type="entry name" value="GNAT_dom"/>
</dbReference>
<dbReference type="Pfam" id="PF08445">
    <property type="entry name" value="FR47"/>
    <property type="match status" value="1"/>
</dbReference>
<accession>A0A543JQ30</accession>
<comment type="caution">
    <text evidence="2">The sequence shown here is derived from an EMBL/GenBank/DDBJ whole genome shotgun (WGS) entry which is preliminary data.</text>
</comment>
<dbReference type="AlphaFoldDB" id="A0A543JQ30"/>
<evidence type="ECO:0000313" key="3">
    <source>
        <dbReference type="Proteomes" id="UP000316628"/>
    </source>
</evidence>
<dbReference type="InterPro" id="IPR013653">
    <property type="entry name" value="GCN5-like_dom"/>
</dbReference>
<gene>
    <name evidence="2" type="ORF">FHX81_7405</name>
</gene>
<dbReference type="EMBL" id="VFPP01000001">
    <property type="protein sequence ID" value="TQM84939.1"/>
    <property type="molecule type" value="Genomic_DNA"/>
</dbReference>
<dbReference type="RefSeq" id="WP_141983055.1">
    <property type="nucleotide sequence ID" value="NZ_VFPP01000001.1"/>
</dbReference>
<dbReference type="InterPro" id="IPR016181">
    <property type="entry name" value="Acyl_CoA_acyltransferase"/>
</dbReference>
<evidence type="ECO:0000259" key="1">
    <source>
        <dbReference type="PROSITE" id="PS51186"/>
    </source>
</evidence>
<dbReference type="PROSITE" id="PS51186">
    <property type="entry name" value="GNAT"/>
    <property type="match status" value="1"/>
</dbReference>
<feature type="domain" description="N-acetyltransferase" evidence="1">
    <location>
        <begin position="71"/>
        <end position="210"/>
    </location>
</feature>
<keyword evidence="3" id="KW-1185">Reference proteome</keyword>
<dbReference type="SUPFAM" id="SSF55729">
    <property type="entry name" value="Acyl-CoA N-acyltransferases (Nat)"/>
    <property type="match status" value="1"/>
</dbReference>
<sequence length="210" mass="22062">MDERVREWVWGWALCRDAPEPVAEPDGFRIDVGAPGHRVRFVLAGAASVRARVVAATDPGTWLKVCAPRADVVPLLGPEWVVGGPEFLMSCALGGGVVTSAPDGYRSRVVPERGFADVVVDAPGGDRAARGRFAVHGGAAVVDQVETARAHRRLGLGRHVMSTIGAHAADLGADVAVLVSTAEGRHLYESLGWRVDSDVVAAHLPEPAAT</sequence>
<name>A0A543JQ30_9PSEU</name>
<protein>
    <submittedName>
        <fullName evidence="2">FR47-like protein</fullName>
    </submittedName>
</protein>
<proteinExistence type="predicted"/>
<dbReference type="Proteomes" id="UP000316628">
    <property type="component" value="Unassembled WGS sequence"/>
</dbReference>
<reference evidence="2 3" key="1">
    <citation type="submission" date="2019-06" db="EMBL/GenBank/DDBJ databases">
        <title>Sequencing the genomes of 1000 actinobacteria strains.</title>
        <authorList>
            <person name="Klenk H.-P."/>
        </authorList>
    </citation>
    <scope>NUCLEOTIDE SEQUENCE [LARGE SCALE GENOMIC DNA]</scope>
    <source>
        <strain evidence="2 3">DSM 45456</strain>
    </source>
</reference>
<dbReference type="OrthoDB" id="4966223at2"/>
<dbReference type="Gene3D" id="3.40.630.30">
    <property type="match status" value="1"/>
</dbReference>
<evidence type="ECO:0000313" key="2">
    <source>
        <dbReference type="EMBL" id="TQM84939.1"/>
    </source>
</evidence>
<dbReference type="GO" id="GO:0016747">
    <property type="term" value="F:acyltransferase activity, transferring groups other than amino-acyl groups"/>
    <property type="evidence" value="ECO:0007669"/>
    <property type="project" value="InterPro"/>
</dbReference>